<keyword evidence="8" id="KW-0325">Glycoprotein</keyword>
<proteinExistence type="predicted"/>
<dbReference type="PRINTS" id="PR00480">
    <property type="entry name" value="ASTACIN"/>
</dbReference>
<dbReference type="SMART" id="SM00235">
    <property type="entry name" value="ZnMc"/>
    <property type="match status" value="1"/>
</dbReference>
<keyword evidence="4" id="KW-0732">Signal</keyword>
<dbReference type="PIRSF" id="PIRSF036365">
    <property type="entry name" value="Astacin_nematoda"/>
    <property type="match status" value="1"/>
</dbReference>
<dbReference type="InterPro" id="IPR006026">
    <property type="entry name" value="Peptidase_Metallo"/>
</dbReference>
<gene>
    <name evidence="13 15 16" type="ORF">SRAE_2000511200</name>
</gene>
<evidence type="ECO:0000313" key="16">
    <source>
        <dbReference type="WormBase" id="SRAE_2000511200"/>
    </source>
</evidence>
<keyword evidence="10 11" id="KW-0378">Hydrolase</keyword>
<comment type="cofactor">
    <cofactor evidence="10 11">
        <name>Zn(2+)</name>
        <dbReference type="ChEBI" id="CHEBI:29105"/>
    </cofactor>
    <text evidence="10 11">Binds 1 zinc ion per subunit.</text>
</comment>
<dbReference type="OrthoDB" id="6156706at2759"/>
<evidence type="ECO:0000256" key="6">
    <source>
        <dbReference type="ARBA" id="ARBA00023049"/>
    </source>
</evidence>
<accession>A0A090LQM4</accession>
<dbReference type="Gene3D" id="3.40.390.10">
    <property type="entry name" value="Collagenase (Catalytic Domain)"/>
    <property type="match status" value="1"/>
</dbReference>
<dbReference type="GO" id="GO:0005576">
    <property type="term" value="C:extracellular region"/>
    <property type="evidence" value="ECO:0007669"/>
    <property type="project" value="UniProtKB-SubCell"/>
</dbReference>
<dbReference type="InterPro" id="IPR034035">
    <property type="entry name" value="Astacin-like_dom"/>
</dbReference>
<comment type="subcellular location">
    <subcellularLocation>
        <location evidence="1 9">Secreted</location>
    </subcellularLocation>
</comment>
<evidence type="ECO:0000256" key="9">
    <source>
        <dbReference type="PIRNR" id="PIRNR036365"/>
    </source>
</evidence>
<dbReference type="InterPro" id="IPR000742">
    <property type="entry name" value="EGF"/>
</dbReference>
<feature type="binding site" evidence="10">
    <location>
        <position position="126"/>
    </location>
    <ligand>
        <name>Zn(2+)</name>
        <dbReference type="ChEBI" id="CHEBI:29105"/>
        <note>catalytic</note>
    </ligand>
</feature>
<dbReference type="GO" id="GO:0018996">
    <property type="term" value="P:molting cycle, collagen and cuticulin-based cuticle"/>
    <property type="evidence" value="ECO:0007669"/>
    <property type="project" value="InterPro"/>
</dbReference>
<evidence type="ECO:0000256" key="8">
    <source>
        <dbReference type="ARBA" id="ARBA00023180"/>
    </source>
</evidence>
<evidence type="ECO:0000313" key="15">
    <source>
        <dbReference type="WBParaSite" id="SRAE_2000511200.1"/>
    </source>
</evidence>
<dbReference type="WormBase" id="SRAE_2000511200">
    <property type="protein sequence ID" value="SRP11996"/>
    <property type="gene ID" value="WBGene00265366"/>
</dbReference>
<comment type="caution">
    <text evidence="10">Lacks conserved residue(s) required for the propagation of feature annotation.</text>
</comment>
<dbReference type="Pfam" id="PF01400">
    <property type="entry name" value="Astacin"/>
    <property type="match status" value="1"/>
</dbReference>
<evidence type="ECO:0000256" key="3">
    <source>
        <dbReference type="ARBA" id="ARBA00022723"/>
    </source>
</evidence>
<dbReference type="SUPFAM" id="SSF55486">
    <property type="entry name" value="Metalloproteases ('zincins'), catalytic domain"/>
    <property type="match status" value="1"/>
</dbReference>
<dbReference type="PANTHER" id="PTHR10127">
    <property type="entry name" value="DISCOIDIN, CUB, EGF, LAMININ , AND ZINC METALLOPROTEASE DOMAIN CONTAINING"/>
    <property type="match status" value="1"/>
</dbReference>
<dbReference type="GO" id="GO:0008270">
    <property type="term" value="F:zinc ion binding"/>
    <property type="evidence" value="ECO:0007669"/>
    <property type="project" value="UniProtKB-UniRule"/>
</dbReference>
<feature type="binding site" evidence="10">
    <location>
        <position position="132"/>
    </location>
    <ligand>
        <name>Zn(2+)</name>
        <dbReference type="ChEBI" id="CHEBI:29105"/>
        <note>catalytic</note>
    </ligand>
</feature>
<dbReference type="CDD" id="cd04280">
    <property type="entry name" value="ZnMc_astacin_like"/>
    <property type="match status" value="1"/>
</dbReference>
<evidence type="ECO:0000256" key="10">
    <source>
        <dbReference type="PROSITE-ProRule" id="PRU01211"/>
    </source>
</evidence>
<keyword evidence="5 10" id="KW-0862">Zinc</keyword>
<dbReference type="PROSITE" id="PS01186">
    <property type="entry name" value="EGF_2"/>
    <property type="match status" value="1"/>
</dbReference>
<dbReference type="PANTHER" id="PTHR10127:SF831">
    <property type="entry name" value="ZINC METALLOPROTEINASE NAS-37"/>
    <property type="match status" value="1"/>
</dbReference>
<keyword evidence="7" id="KW-1015">Disulfide bond</keyword>
<evidence type="ECO:0000256" key="11">
    <source>
        <dbReference type="RuleBase" id="RU361183"/>
    </source>
</evidence>
<evidence type="ECO:0000313" key="13">
    <source>
        <dbReference type="EMBL" id="CEF70481.1"/>
    </source>
</evidence>
<dbReference type="PROSITE" id="PS51864">
    <property type="entry name" value="ASTACIN"/>
    <property type="match status" value="1"/>
</dbReference>
<evidence type="ECO:0000313" key="14">
    <source>
        <dbReference type="Proteomes" id="UP000035682"/>
    </source>
</evidence>
<dbReference type="GO" id="GO:0006508">
    <property type="term" value="P:proteolysis"/>
    <property type="evidence" value="ECO:0007669"/>
    <property type="project" value="UniProtKB-KW"/>
</dbReference>
<reference evidence="15" key="2">
    <citation type="submission" date="2020-12" db="UniProtKB">
        <authorList>
            <consortium name="WormBaseParasite"/>
        </authorList>
    </citation>
    <scope>IDENTIFICATION</scope>
</reference>
<feature type="domain" description="Peptidase M12A" evidence="12">
    <location>
        <begin position="31"/>
        <end position="225"/>
    </location>
</feature>
<reference evidence="13 14" key="1">
    <citation type="submission" date="2014-09" db="EMBL/GenBank/DDBJ databases">
        <authorList>
            <person name="Martin A.A."/>
        </authorList>
    </citation>
    <scope>NUCLEOTIDE SEQUENCE</scope>
    <source>
        <strain evidence="14">ED321</strain>
        <strain evidence="13">ED321 Heterogonic</strain>
    </source>
</reference>
<keyword evidence="14" id="KW-1185">Reference proteome</keyword>
<dbReference type="InterPro" id="IPR001506">
    <property type="entry name" value="Peptidase_M12A"/>
</dbReference>
<keyword evidence="3 10" id="KW-0479">Metal-binding</keyword>
<dbReference type="GO" id="GO:0004222">
    <property type="term" value="F:metalloendopeptidase activity"/>
    <property type="evidence" value="ECO:0007669"/>
    <property type="project" value="UniProtKB-UniRule"/>
</dbReference>
<dbReference type="RefSeq" id="XP_024509678.1">
    <property type="nucleotide sequence ID" value="XM_024644082.1"/>
</dbReference>
<dbReference type="InterPro" id="IPR017050">
    <property type="entry name" value="Metallopeptidase_nem"/>
</dbReference>
<dbReference type="GeneID" id="36382859"/>
<dbReference type="InterPro" id="IPR024079">
    <property type="entry name" value="MetalloPept_cat_dom_sf"/>
</dbReference>
<name>A0A090LQM4_STRRB</name>
<evidence type="ECO:0000256" key="7">
    <source>
        <dbReference type="ARBA" id="ARBA00023157"/>
    </source>
</evidence>
<evidence type="ECO:0000256" key="1">
    <source>
        <dbReference type="ARBA" id="ARBA00004613"/>
    </source>
</evidence>
<sequence length="376" mass="42425">MITLHFFIIYYFIIILTKGKILINEKVINKRAISNVMKYKWTMPIEYYVDNSLNSTLVNIALNDISKNTCIRFKQLSYPPTGTGLVYYRGTGCTSFVGRVYQNNSQNVSLGFGCSWNGVIQHETGHALGLFHEQSRPDRDSFVSINISNAIPGTEDNFLQNPLNSSITFNISYDYGSTMHYGKDAFSRNSLDTIIPKNPLFKSVLGQYGEMSFNDFKIINYYYCNNTCNGTSITCLYGGYQDPNNCSICKCPHGYGGINCSNVAISDTNCSPSTLIATNQPKILTDFGIKNCFYRIKTDSNNKISIIVNSTNVYYYNPCWIGIGLEVKFLKDKTVTGAMFCGQVNVTNIITEDSEAMINYIGWYDVHNFTIIYQKL</sequence>
<keyword evidence="2 9" id="KW-0964">Secreted</keyword>
<dbReference type="Proteomes" id="UP000035682">
    <property type="component" value="Unplaced"/>
</dbReference>
<dbReference type="OMA" id="RRWANNR"/>
<evidence type="ECO:0000256" key="5">
    <source>
        <dbReference type="ARBA" id="ARBA00022833"/>
    </source>
</evidence>
<keyword evidence="10 11" id="KW-0645">Protease</keyword>
<evidence type="ECO:0000256" key="2">
    <source>
        <dbReference type="ARBA" id="ARBA00022525"/>
    </source>
</evidence>
<protein>
    <recommendedName>
        <fullName evidence="9">Zinc metalloproteinase</fullName>
    </recommendedName>
</protein>
<dbReference type="AlphaFoldDB" id="A0A090LQM4"/>
<feature type="active site" evidence="10">
    <location>
        <position position="123"/>
    </location>
</feature>
<keyword evidence="6 10" id="KW-0482">Metalloprotease</keyword>
<dbReference type="EMBL" id="LN609529">
    <property type="protein sequence ID" value="CEF70481.1"/>
    <property type="molecule type" value="Genomic_DNA"/>
</dbReference>
<organism evidence="13">
    <name type="scientific">Strongyloides ratti</name>
    <name type="common">Parasitic roundworm</name>
    <dbReference type="NCBI Taxonomy" id="34506"/>
    <lineage>
        <taxon>Eukaryota</taxon>
        <taxon>Metazoa</taxon>
        <taxon>Ecdysozoa</taxon>
        <taxon>Nematoda</taxon>
        <taxon>Chromadorea</taxon>
        <taxon>Rhabditida</taxon>
        <taxon>Tylenchina</taxon>
        <taxon>Panagrolaimomorpha</taxon>
        <taxon>Strongyloidoidea</taxon>
        <taxon>Strongyloididae</taxon>
        <taxon>Strongyloides</taxon>
    </lineage>
</organism>
<feature type="binding site" evidence="10">
    <location>
        <position position="122"/>
    </location>
    <ligand>
        <name>Zn(2+)</name>
        <dbReference type="ChEBI" id="CHEBI:29105"/>
        <note>catalytic</note>
    </ligand>
</feature>
<evidence type="ECO:0000259" key="12">
    <source>
        <dbReference type="PROSITE" id="PS51864"/>
    </source>
</evidence>
<dbReference type="WBParaSite" id="SRAE_2000511200.1">
    <property type="protein sequence ID" value="SRAE_2000511200.1"/>
    <property type="gene ID" value="WBGene00265366"/>
</dbReference>
<dbReference type="CTD" id="36382859"/>
<evidence type="ECO:0000256" key="4">
    <source>
        <dbReference type="ARBA" id="ARBA00022729"/>
    </source>
</evidence>